<keyword evidence="5 8" id="KW-0812">Transmembrane</keyword>
<feature type="transmembrane region" description="Helical" evidence="8">
    <location>
        <begin position="172"/>
        <end position="191"/>
    </location>
</feature>
<keyword evidence="7 8" id="KW-0472">Membrane</keyword>
<dbReference type="InterPro" id="IPR002549">
    <property type="entry name" value="AI-2E-like"/>
</dbReference>
<keyword evidence="4" id="KW-1003">Cell membrane</keyword>
<gene>
    <name evidence="9" type="ORF">E4K64_15035</name>
</gene>
<reference evidence="9 10" key="1">
    <citation type="submission" date="2019-03" db="EMBL/GenBank/DDBJ databases">
        <title>Bradyrhizobium strains diversity.</title>
        <authorList>
            <person name="Urquiaga M.C.O."/>
            <person name="Hungria M."/>
            <person name="Delamuta J.R.M."/>
            <person name="Klepa M.S."/>
        </authorList>
    </citation>
    <scope>NUCLEOTIDE SEQUENCE [LARGE SCALE GENOMIC DNA]</scope>
    <source>
        <strain evidence="9 10">CNPSo 3426</strain>
    </source>
</reference>
<dbReference type="Proteomes" id="UP000297700">
    <property type="component" value="Unassembled WGS sequence"/>
</dbReference>
<evidence type="ECO:0000256" key="5">
    <source>
        <dbReference type="ARBA" id="ARBA00022692"/>
    </source>
</evidence>
<feature type="transmembrane region" description="Helical" evidence="8">
    <location>
        <begin position="26"/>
        <end position="44"/>
    </location>
</feature>
<protein>
    <submittedName>
        <fullName evidence="9">AI-2E family transporter</fullName>
    </submittedName>
</protein>
<comment type="similarity">
    <text evidence="2">Belongs to the autoinducer-2 exporter (AI-2E) (TC 2.A.86) family.</text>
</comment>
<evidence type="ECO:0000256" key="7">
    <source>
        <dbReference type="ARBA" id="ARBA00023136"/>
    </source>
</evidence>
<evidence type="ECO:0000256" key="6">
    <source>
        <dbReference type="ARBA" id="ARBA00022989"/>
    </source>
</evidence>
<evidence type="ECO:0000313" key="9">
    <source>
        <dbReference type="EMBL" id="TFV75892.1"/>
    </source>
</evidence>
<evidence type="ECO:0000256" key="1">
    <source>
        <dbReference type="ARBA" id="ARBA00004651"/>
    </source>
</evidence>
<evidence type="ECO:0000256" key="3">
    <source>
        <dbReference type="ARBA" id="ARBA00022448"/>
    </source>
</evidence>
<evidence type="ECO:0000256" key="8">
    <source>
        <dbReference type="SAM" id="Phobius"/>
    </source>
</evidence>
<sequence>MALLGAVATAILTVIIIAMLYFGRDIFVPVALAILLSFVLAPLVGILQRIHVPRGLAVVSVVVAAFMLIFAIGSLLAAQLTQLAGDLPRYQSTISEKIQSFRDTRAGRGTLERASDMLKDLGKELDKPKDAASAPKIGTIAGSNAFAPPVPVEVRQPDPGALESLRTLISPLIHPLATTGIIIIFVIFILIQREDLRNRFIRLAGSSDLQRTTAALDDAASRLSRLFLTQLVLNGGFGVVIGTGLWFIGIPSAILWGILAAALRFVPYVGAVIAAAFPLALAVAVDPGWSMLLWTLALFFVVEPLVGHVIEPMVYGHSTGLSPIAVVASATFWTALWGPIGLVLATPLTVCLVVLGRHVERLEFLDVMFGDRPALSPPEIFYQRMLAGDPTEAAEKAEEFLKERSLASYYDEVALKGLQLAQADAERDALDQERLTKIRDAVSEFTSDLSDQDDRPLAKSNSTSDAEAWSAVEAVAENAVNERLPYLRRETLPLDWQGEHPVLCVAGRSLIDEAAAIMLAQLSTEHGLAARVEGPESLSTTNVFRLDTTGVSMICLVYLDARSAAHMRYSVRRLRRKLPKATIILGCWVKDIDAAALELLRESAKADLVATSIGEAVRLCIEATGLTGSAGEALGLKNSPTAAA</sequence>
<organism evidence="9 10">
    <name type="scientific">Bradyrhizobium frederickii</name>
    <dbReference type="NCBI Taxonomy" id="2560054"/>
    <lineage>
        <taxon>Bacteria</taxon>
        <taxon>Pseudomonadati</taxon>
        <taxon>Pseudomonadota</taxon>
        <taxon>Alphaproteobacteria</taxon>
        <taxon>Hyphomicrobiales</taxon>
        <taxon>Nitrobacteraceae</taxon>
        <taxon>Bradyrhizobium</taxon>
    </lineage>
</organism>
<dbReference type="EMBL" id="SPQS01000007">
    <property type="protein sequence ID" value="TFV75892.1"/>
    <property type="molecule type" value="Genomic_DNA"/>
</dbReference>
<keyword evidence="3" id="KW-0813">Transport</keyword>
<feature type="transmembrane region" description="Helical" evidence="8">
    <location>
        <begin position="265"/>
        <end position="285"/>
    </location>
</feature>
<dbReference type="PANTHER" id="PTHR21716:SF53">
    <property type="entry name" value="PERMEASE PERM-RELATED"/>
    <property type="match status" value="1"/>
</dbReference>
<accession>A0A4Y9P8S2</accession>
<keyword evidence="6 8" id="KW-1133">Transmembrane helix</keyword>
<proteinExistence type="inferred from homology"/>
<dbReference type="AlphaFoldDB" id="A0A4Y9P8S2"/>
<feature type="transmembrane region" description="Helical" evidence="8">
    <location>
        <begin position="330"/>
        <end position="355"/>
    </location>
</feature>
<evidence type="ECO:0000313" key="10">
    <source>
        <dbReference type="Proteomes" id="UP000297700"/>
    </source>
</evidence>
<dbReference type="Pfam" id="PF01594">
    <property type="entry name" value="AI-2E_transport"/>
    <property type="match status" value="2"/>
</dbReference>
<dbReference type="PANTHER" id="PTHR21716">
    <property type="entry name" value="TRANSMEMBRANE PROTEIN"/>
    <property type="match status" value="1"/>
</dbReference>
<feature type="transmembrane region" description="Helical" evidence="8">
    <location>
        <begin position="56"/>
        <end position="78"/>
    </location>
</feature>
<comment type="caution">
    <text evidence="9">The sequence shown here is derived from an EMBL/GenBank/DDBJ whole genome shotgun (WGS) entry which is preliminary data.</text>
</comment>
<dbReference type="GO" id="GO:0005886">
    <property type="term" value="C:plasma membrane"/>
    <property type="evidence" value="ECO:0007669"/>
    <property type="project" value="UniProtKB-SubCell"/>
</dbReference>
<comment type="subcellular location">
    <subcellularLocation>
        <location evidence="1">Cell membrane</location>
        <topology evidence="1">Multi-pass membrane protein</topology>
    </subcellularLocation>
</comment>
<feature type="transmembrane region" description="Helical" evidence="8">
    <location>
        <begin position="292"/>
        <end position="310"/>
    </location>
</feature>
<dbReference type="RefSeq" id="WP_135164210.1">
    <property type="nucleotide sequence ID" value="NZ_SPQS01000007.1"/>
</dbReference>
<evidence type="ECO:0000256" key="4">
    <source>
        <dbReference type="ARBA" id="ARBA00022475"/>
    </source>
</evidence>
<feature type="transmembrane region" description="Helical" evidence="8">
    <location>
        <begin position="231"/>
        <end position="259"/>
    </location>
</feature>
<evidence type="ECO:0000256" key="2">
    <source>
        <dbReference type="ARBA" id="ARBA00009773"/>
    </source>
</evidence>
<name>A0A4Y9P8S2_9BRAD</name>